<sequence>MIPLAYFCRDPRIYKRSIINAADIVLTKCNSRQESKAKKVGAEMKGERQQDGFWGNEERSLNYTIGDRAAGVELSQSSSVASAAAEFIITGGQRWEATGQLKRTYFNSVAAEPAFLVLREGREECPAPRGESGSPAGPILVRSEEWLRTPELAILLDSWLACDDERQGERVLQRIYYRLRAEAAALLESPEGDWTIVTLLYTPELAAQPARLAALQDAQLEALFTEVAESQRRGGDSRLDLLAPYPASAAEFADTREFVEEVAEQTLGHAYAAACRIGALIAPDVPHATAGEIARIADFLVLDGAASEPAPEDTAAEGFAQAAGDILAAVRRVKPAATLLAAGAPAAVALADLYRIGLNGIFCTADQRTEALLRAACLIWMARQDGVDAGASSRQ</sequence>
<comment type="caution">
    <text evidence="1">The sequence shown here is derived from an EMBL/GenBank/DDBJ whole genome shotgun (WGS) entry which is preliminary data.</text>
</comment>
<keyword evidence="2" id="KW-1185">Reference proteome</keyword>
<organism evidence="1 2">
    <name type="scientific">Paenibacillus monticola</name>
    <dbReference type="NCBI Taxonomy" id="2666075"/>
    <lineage>
        <taxon>Bacteria</taxon>
        <taxon>Bacillati</taxon>
        <taxon>Bacillota</taxon>
        <taxon>Bacilli</taxon>
        <taxon>Bacillales</taxon>
        <taxon>Paenibacillaceae</taxon>
        <taxon>Paenibacillus</taxon>
    </lineage>
</organism>
<evidence type="ECO:0000313" key="2">
    <source>
        <dbReference type="Proteomes" id="UP000463051"/>
    </source>
</evidence>
<proteinExistence type="predicted"/>
<reference evidence="1 2" key="1">
    <citation type="submission" date="2019-11" db="EMBL/GenBank/DDBJ databases">
        <title>Paenibacillus monticola sp. nov., a novel PGPR strain isolated from mountain sample in China.</title>
        <authorList>
            <person name="Zhao Q."/>
            <person name="Li H.-P."/>
            <person name="Zhang J.-L."/>
        </authorList>
    </citation>
    <scope>NUCLEOTIDE SEQUENCE [LARGE SCALE GENOMIC DNA]</scope>
    <source>
        <strain evidence="1 2">LC-T2</strain>
    </source>
</reference>
<dbReference type="AlphaFoldDB" id="A0A7X2L4Z1"/>
<protein>
    <recommendedName>
        <fullName evidence="3">PEP-utilising enzyme C-terminal domain-containing protein</fullName>
    </recommendedName>
</protein>
<dbReference type="Gene3D" id="3.20.20.60">
    <property type="entry name" value="Phosphoenolpyruvate-binding domains"/>
    <property type="match status" value="1"/>
</dbReference>
<dbReference type="RefSeq" id="WP_229522515.1">
    <property type="nucleotide sequence ID" value="NZ_WJXB01000018.1"/>
</dbReference>
<dbReference type="Proteomes" id="UP000463051">
    <property type="component" value="Unassembled WGS sequence"/>
</dbReference>
<gene>
    <name evidence="1" type="ORF">GJB61_29080</name>
</gene>
<dbReference type="EMBL" id="WJXB01000018">
    <property type="protein sequence ID" value="MRN57009.1"/>
    <property type="molecule type" value="Genomic_DNA"/>
</dbReference>
<evidence type="ECO:0000313" key="1">
    <source>
        <dbReference type="EMBL" id="MRN57009.1"/>
    </source>
</evidence>
<name>A0A7X2L4Z1_9BACL</name>
<accession>A0A7X2L4Z1</accession>
<evidence type="ECO:0008006" key="3">
    <source>
        <dbReference type="Google" id="ProtNLM"/>
    </source>
</evidence>
<dbReference type="InterPro" id="IPR040442">
    <property type="entry name" value="Pyrv_kinase-like_dom_sf"/>
</dbReference>